<evidence type="ECO:0000313" key="4">
    <source>
        <dbReference type="EMBL" id="MBO0454205.1"/>
    </source>
</evidence>
<dbReference type="PANTHER" id="PTHR43877">
    <property type="entry name" value="AMINOALKYLPHOSPHONATE N-ACETYLTRANSFERASE-RELATED-RELATED"/>
    <property type="match status" value="1"/>
</dbReference>
<dbReference type="Pfam" id="PF00583">
    <property type="entry name" value="Acetyltransf_1"/>
    <property type="match status" value="1"/>
</dbReference>
<sequence length="139" mass="16709">MIQIREMTPQDKPRLRKLYLESRQKTFYWSDPKQMHLTDFDRDTKDESIFVAEADKTILGFISFYLPDNFIHCLFVDTYFKGQGTGHQLLEKAKQQLKRPMSLKCVSQNTPALTFYEKEGWEKLKEVNDHEAYWNMIYR</sequence>
<dbReference type="InterPro" id="IPR016181">
    <property type="entry name" value="Acyl_CoA_acyltransferase"/>
</dbReference>
<dbReference type="PROSITE" id="PS51186">
    <property type="entry name" value="GNAT"/>
    <property type="match status" value="1"/>
</dbReference>
<dbReference type="PANTHER" id="PTHR43877:SF2">
    <property type="entry name" value="AMINOALKYLPHOSPHONATE N-ACETYLTRANSFERASE-RELATED"/>
    <property type="match status" value="1"/>
</dbReference>
<dbReference type="SUPFAM" id="SSF55729">
    <property type="entry name" value="Acyl-CoA N-acyltransferases (Nat)"/>
    <property type="match status" value="1"/>
</dbReference>
<evidence type="ECO:0000256" key="1">
    <source>
        <dbReference type="ARBA" id="ARBA00022679"/>
    </source>
</evidence>
<keyword evidence="2" id="KW-0012">Acyltransferase</keyword>
<keyword evidence="5" id="KW-1185">Reference proteome</keyword>
<comment type="caution">
    <text evidence="4">The sequence shown here is derived from an EMBL/GenBank/DDBJ whole genome shotgun (WGS) entry which is preliminary data.</text>
</comment>
<dbReference type="InterPro" id="IPR050832">
    <property type="entry name" value="Bact_Acetyltransf"/>
</dbReference>
<dbReference type="EMBL" id="JAFLVR010000051">
    <property type="protein sequence ID" value="MBO0454205.1"/>
    <property type="molecule type" value="Genomic_DNA"/>
</dbReference>
<evidence type="ECO:0000256" key="2">
    <source>
        <dbReference type="ARBA" id="ARBA00023315"/>
    </source>
</evidence>
<feature type="domain" description="N-acetyltransferase" evidence="3">
    <location>
        <begin position="2"/>
        <end position="139"/>
    </location>
</feature>
<name>A0ABS3HL95_9ENTE</name>
<evidence type="ECO:0000313" key="5">
    <source>
        <dbReference type="Proteomes" id="UP000664495"/>
    </source>
</evidence>
<proteinExistence type="predicted"/>
<dbReference type="Gene3D" id="3.40.630.30">
    <property type="match status" value="1"/>
</dbReference>
<dbReference type="Proteomes" id="UP000664495">
    <property type="component" value="Unassembled WGS sequence"/>
</dbReference>
<dbReference type="InterPro" id="IPR000182">
    <property type="entry name" value="GNAT_dom"/>
</dbReference>
<dbReference type="RefSeq" id="WP_207109943.1">
    <property type="nucleotide sequence ID" value="NZ_JAFLVR010000051.1"/>
</dbReference>
<keyword evidence="1" id="KW-0808">Transferase</keyword>
<protein>
    <submittedName>
        <fullName evidence="4">GNAT family N-acetyltransferase</fullName>
    </submittedName>
</protein>
<dbReference type="CDD" id="cd04301">
    <property type="entry name" value="NAT_SF"/>
    <property type="match status" value="1"/>
</dbReference>
<organism evidence="4 5">
    <name type="scientific">Candidatus Enterococcus murrayae</name>
    <dbReference type="NCBI Taxonomy" id="2815321"/>
    <lineage>
        <taxon>Bacteria</taxon>
        <taxon>Bacillati</taxon>
        <taxon>Bacillota</taxon>
        <taxon>Bacilli</taxon>
        <taxon>Lactobacillales</taxon>
        <taxon>Enterococcaceae</taxon>
        <taxon>Enterococcus</taxon>
    </lineage>
</organism>
<evidence type="ECO:0000259" key="3">
    <source>
        <dbReference type="PROSITE" id="PS51186"/>
    </source>
</evidence>
<accession>A0ABS3HL95</accession>
<reference evidence="4 5" key="1">
    <citation type="submission" date="2021-03" db="EMBL/GenBank/DDBJ databases">
        <title>Enterococcal diversity collection.</title>
        <authorList>
            <person name="Gilmore M.S."/>
            <person name="Schwartzman J."/>
            <person name="Van Tyne D."/>
            <person name="Martin M."/>
            <person name="Earl A.M."/>
            <person name="Manson A.L."/>
            <person name="Straub T."/>
            <person name="Salamzade R."/>
            <person name="Saavedra J."/>
            <person name="Lebreton F."/>
            <person name="Prichula J."/>
            <person name="Schaufler K."/>
            <person name="Gaca A."/>
            <person name="Sgardioli B."/>
            <person name="Wagenaar J."/>
            <person name="Strong T."/>
        </authorList>
    </citation>
    <scope>NUCLEOTIDE SEQUENCE [LARGE SCALE GENOMIC DNA]</scope>
    <source>
        <strain evidence="4 5">MJM16</strain>
    </source>
</reference>
<gene>
    <name evidence="4" type="ORF">JZO85_18265</name>
</gene>